<evidence type="ECO:0000259" key="2">
    <source>
        <dbReference type="PROSITE" id="PS50157"/>
    </source>
</evidence>
<reference evidence="3" key="1">
    <citation type="submission" date="2014-12" db="EMBL/GenBank/DDBJ databases">
        <title>Insight into the proteome of Arion vulgaris.</title>
        <authorList>
            <person name="Aradska J."/>
            <person name="Bulat T."/>
            <person name="Smidak R."/>
            <person name="Sarate P."/>
            <person name="Gangsoo J."/>
            <person name="Sialana F."/>
            <person name="Bilban M."/>
            <person name="Lubec G."/>
        </authorList>
    </citation>
    <scope>NUCLEOTIDE SEQUENCE</scope>
    <source>
        <tissue evidence="3">Skin</tissue>
    </source>
</reference>
<protein>
    <recommendedName>
        <fullName evidence="2">C2H2-type domain-containing protein</fullName>
    </recommendedName>
</protein>
<keyword evidence="1" id="KW-0863">Zinc-finger</keyword>
<proteinExistence type="predicted"/>
<dbReference type="SMART" id="SM00355">
    <property type="entry name" value="ZnF_C2H2"/>
    <property type="match status" value="2"/>
</dbReference>
<dbReference type="PROSITE" id="PS00028">
    <property type="entry name" value="ZINC_FINGER_C2H2_1"/>
    <property type="match status" value="2"/>
</dbReference>
<dbReference type="Gene3D" id="3.30.160.60">
    <property type="entry name" value="Classic Zinc Finger"/>
    <property type="match status" value="1"/>
</dbReference>
<name>A0A0B6XZ19_9EUPU</name>
<dbReference type="InterPro" id="IPR013087">
    <property type="entry name" value="Znf_C2H2_type"/>
</dbReference>
<feature type="non-terminal residue" evidence="3">
    <location>
        <position position="86"/>
    </location>
</feature>
<dbReference type="GO" id="GO:0008270">
    <property type="term" value="F:zinc ion binding"/>
    <property type="evidence" value="ECO:0007669"/>
    <property type="project" value="UniProtKB-KW"/>
</dbReference>
<feature type="domain" description="C2H2-type" evidence="2">
    <location>
        <begin position="18"/>
        <end position="41"/>
    </location>
</feature>
<feature type="non-terminal residue" evidence="3">
    <location>
        <position position="1"/>
    </location>
</feature>
<accession>A0A0B6XZ19</accession>
<dbReference type="EMBL" id="HACG01002289">
    <property type="protein sequence ID" value="CEK49154.1"/>
    <property type="molecule type" value="Transcribed_RNA"/>
</dbReference>
<dbReference type="InterPro" id="IPR036236">
    <property type="entry name" value="Znf_C2H2_sf"/>
</dbReference>
<keyword evidence="1" id="KW-0479">Metal-binding</keyword>
<organism evidence="3">
    <name type="scientific">Arion vulgaris</name>
    <dbReference type="NCBI Taxonomy" id="1028688"/>
    <lineage>
        <taxon>Eukaryota</taxon>
        <taxon>Metazoa</taxon>
        <taxon>Spiralia</taxon>
        <taxon>Lophotrochozoa</taxon>
        <taxon>Mollusca</taxon>
        <taxon>Gastropoda</taxon>
        <taxon>Heterobranchia</taxon>
        <taxon>Euthyneura</taxon>
        <taxon>Panpulmonata</taxon>
        <taxon>Eupulmonata</taxon>
        <taxon>Stylommatophora</taxon>
        <taxon>Helicina</taxon>
        <taxon>Arionoidea</taxon>
        <taxon>Arionidae</taxon>
        <taxon>Arion</taxon>
    </lineage>
</organism>
<feature type="domain" description="C2H2-type" evidence="2">
    <location>
        <begin position="47"/>
        <end position="71"/>
    </location>
</feature>
<dbReference type="AlphaFoldDB" id="A0A0B6XZ19"/>
<sequence>IFDLNTSSYDDNGINTNTSCGECGKAFTNESARIKHETTAHRHIGNLVCGRCGLNFSSKTMLDKHERSAHTVDIYTCKYCPSTFHS</sequence>
<evidence type="ECO:0000313" key="3">
    <source>
        <dbReference type="EMBL" id="CEK49154.1"/>
    </source>
</evidence>
<dbReference type="SUPFAM" id="SSF57667">
    <property type="entry name" value="beta-beta-alpha zinc fingers"/>
    <property type="match status" value="1"/>
</dbReference>
<dbReference type="PROSITE" id="PS50157">
    <property type="entry name" value="ZINC_FINGER_C2H2_2"/>
    <property type="match status" value="2"/>
</dbReference>
<evidence type="ECO:0000256" key="1">
    <source>
        <dbReference type="PROSITE-ProRule" id="PRU00042"/>
    </source>
</evidence>
<gene>
    <name evidence="3" type="primary">ORF6615</name>
</gene>
<keyword evidence="1" id="KW-0862">Zinc</keyword>
<dbReference type="Pfam" id="PF00096">
    <property type="entry name" value="zf-C2H2"/>
    <property type="match status" value="2"/>
</dbReference>